<keyword evidence="3" id="KW-1185">Reference proteome</keyword>
<sequence length="303" mass="35545">MPPKNKKEEEAARLAEEERKRQIEEQLRQEEERKYGCGRYRTNMGLPISQYIINEVFQQEDASNLIKEYLCKILERNHCEKLRDIDIEIAGEQLINDFNACQDFGFNGDQALIFINMMFLVYINQHEKFGKLVEGGLTRGKSIQGDRKLFQQLLSQHSTDGQGCHKVFMAKQLQPIIEYIEKGYLSHWLLLHQAHSHNQRPLEIQVDLQIELPLPQPSLEDHTYYKPIVNDDTQSFKKTEMEEQEIEYHEPTDEELLDSVIMNAIQDKLSLAQQELETRLKDRQVEIESKLQEMAAALTKKKK</sequence>
<evidence type="ECO:0000256" key="1">
    <source>
        <dbReference type="SAM" id="MobiDB-lite"/>
    </source>
</evidence>
<dbReference type="PANTHER" id="PTHR28457">
    <property type="entry name" value="COILED-COIL DOMAIN-CONTAINING PROTEIN 189"/>
    <property type="match status" value="1"/>
</dbReference>
<feature type="region of interest" description="Disordered" evidence="1">
    <location>
        <begin position="1"/>
        <end position="27"/>
    </location>
</feature>
<evidence type="ECO:0000313" key="3">
    <source>
        <dbReference type="Proteomes" id="UP000688137"/>
    </source>
</evidence>
<dbReference type="EMBL" id="CAJJDM010000157">
    <property type="protein sequence ID" value="CAD8112559.1"/>
    <property type="molecule type" value="Genomic_DNA"/>
</dbReference>
<dbReference type="InterPro" id="IPR032727">
    <property type="entry name" value="CLAMP"/>
</dbReference>
<reference evidence="2" key="1">
    <citation type="submission" date="2021-01" db="EMBL/GenBank/DDBJ databases">
        <authorList>
            <consortium name="Genoscope - CEA"/>
            <person name="William W."/>
        </authorList>
    </citation>
    <scope>NUCLEOTIDE SEQUENCE</scope>
</reference>
<accession>A0A8S1QA07</accession>
<gene>
    <name evidence="2" type="ORF">PPRIM_AZ9-3.1.T1520027</name>
</gene>
<dbReference type="Proteomes" id="UP000688137">
    <property type="component" value="Unassembled WGS sequence"/>
</dbReference>
<protein>
    <submittedName>
        <fullName evidence="2">Uncharacterized protein</fullName>
    </submittedName>
</protein>
<dbReference type="PANTHER" id="PTHR28457:SF1">
    <property type="entry name" value="CILIA- AND FLAGELLA-ASSOCIATED PROTEIN 119"/>
    <property type="match status" value="1"/>
</dbReference>
<proteinExistence type="predicted"/>
<comment type="caution">
    <text evidence="2">The sequence shown here is derived from an EMBL/GenBank/DDBJ whole genome shotgun (WGS) entry which is preliminary data.</text>
</comment>
<dbReference type="AlphaFoldDB" id="A0A8S1QA07"/>
<name>A0A8S1QA07_PARPR</name>
<organism evidence="2 3">
    <name type="scientific">Paramecium primaurelia</name>
    <dbReference type="NCBI Taxonomy" id="5886"/>
    <lineage>
        <taxon>Eukaryota</taxon>
        <taxon>Sar</taxon>
        <taxon>Alveolata</taxon>
        <taxon>Ciliophora</taxon>
        <taxon>Intramacronucleata</taxon>
        <taxon>Oligohymenophorea</taxon>
        <taxon>Peniculida</taxon>
        <taxon>Parameciidae</taxon>
        <taxon>Paramecium</taxon>
    </lineage>
</organism>
<dbReference type="OMA" id="ILERNHC"/>
<evidence type="ECO:0000313" key="2">
    <source>
        <dbReference type="EMBL" id="CAD8112559.1"/>
    </source>
</evidence>